<protein>
    <submittedName>
        <fullName evidence="1">Transposase domain-containing protein</fullName>
    </submittedName>
</protein>
<dbReference type="OrthoDB" id="10623551at2759"/>
<dbReference type="AlphaFoldDB" id="A0A8H4AUJ0"/>
<comment type="caution">
    <text evidence="1">The sequence shown here is derived from an EMBL/GenBank/DDBJ whole genome shotgun (WGS) entry which is preliminary data.</text>
</comment>
<gene>
    <name evidence="1" type="ORF">F8M41_010095</name>
</gene>
<accession>A0A8H4AUJ0</accession>
<dbReference type="EMBL" id="WTPW01000213">
    <property type="protein sequence ID" value="KAF0534173.1"/>
    <property type="molecule type" value="Genomic_DNA"/>
</dbReference>
<evidence type="ECO:0000313" key="1">
    <source>
        <dbReference type="EMBL" id="KAF0534173.1"/>
    </source>
</evidence>
<evidence type="ECO:0000313" key="2">
    <source>
        <dbReference type="Proteomes" id="UP000439903"/>
    </source>
</evidence>
<keyword evidence="2" id="KW-1185">Reference proteome</keyword>
<dbReference type="Proteomes" id="UP000439903">
    <property type="component" value="Unassembled WGS sequence"/>
</dbReference>
<name>A0A8H4AUJ0_GIGMA</name>
<organism evidence="1 2">
    <name type="scientific">Gigaspora margarita</name>
    <dbReference type="NCBI Taxonomy" id="4874"/>
    <lineage>
        <taxon>Eukaryota</taxon>
        <taxon>Fungi</taxon>
        <taxon>Fungi incertae sedis</taxon>
        <taxon>Mucoromycota</taxon>
        <taxon>Glomeromycotina</taxon>
        <taxon>Glomeromycetes</taxon>
        <taxon>Diversisporales</taxon>
        <taxon>Gigasporaceae</taxon>
        <taxon>Gigaspora</taxon>
    </lineage>
</organism>
<proteinExistence type="predicted"/>
<sequence>MEITLDEDIEISNIENYQYQNNYNYENNQYDDKYDDENYQCDNKNYQYDYKNYQYYYENYQYDYEYDNQSKENATNYINEMLITEHEFSEDLLDENEIYNQINWDSTHAIQLIYHANYKQDNKTIRDIYNCKLYKEILEEELLPNDLTIVFFASLDGYQIFEQQCDNCWVILMINNNLSPEICVKKKLLVVAIISGPKQTKNFNTFIHSLVNKLKQLEGN</sequence>
<reference evidence="1 2" key="1">
    <citation type="journal article" date="2019" name="Environ. Microbiol.">
        <title>At the nexus of three kingdoms: the genome of the mycorrhizal fungus Gigaspora margarita provides insights into plant, endobacterial and fungal interactions.</title>
        <authorList>
            <person name="Venice F."/>
            <person name="Ghignone S."/>
            <person name="Salvioli di Fossalunga A."/>
            <person name="Amselem J."/>
            <person name="Novero M."/>
            <person name="Xianan X."/>
            <person name="Sedzielewska Toro K."/>
            <person name="Morin E."/>
            <person name="Lipzen A."/>
            <person name="Grigoriev I.V."/>
            <person name="Henrissat B."/>
            <person name="Martin F.M."/>
            <person name="Bonfante P."/>
        </authorList>
    </citation>
    <scope>NUCLEOTIDE SEQUENCE [LARGE SCALE GENOMIC DNA]</scope>
    <source>
        <strain evidence="1 2">BEG34</strain>
    </source>
</reference>